<dbReference type="PROSITE" id="PS50850">
    <property type="entry name" value="MFS"/>
    <property type="match status" value="1"/>
</dbReference>
<evidence type="ECO:0000256" key="5">
    <source>
        <dbReference type="ARBA" id="ARBA00023136"/>
    </source>
</evidence>
<keyword evidence="5 6" id="KW-0472">Membrane</keyword>
<keyword evidence="3 6" id="KW-0812">Transmembrane</keyword>
<evidence type="ECO:0000313" key="8">
    <source>
        <dbReference type="EMBL" id="MDR5896357.1"/>
    </source>
</evidence>
<dbReference type="InterPro" id="IPR036259">
    <property type="entry name" value="MFS_trans_sf"/>
</dbReference>
<feature type="transmembrane region" description="Helical" evidence="6">
    <location>
        <begin position="339"/>
        <end position="360"/>
    </location>
</feature>
<feature type="transmembrane region" description="Helical" evidence="6">
    <location>
        <begin position="300"/>
        <end position="318"/>
    </location>
</feature>
<gene>
    <name evidence="8" type="ORF">QC825_09765</name>
</gene>
<dbReference type="CDD" id="cd17473">
    <property type="entry name" value="MFS_arabinose_efflux_permease_like"/>
    <property type="match status" value="1"/>
</dbReference>
<comment type="caution">
    <text evidence="8">The sequence shown here is derived from an EMBL/GenBank/DDBJ whole genome shotgun (WGS) entry which is preliminary data.</text>
</comment>
<accession>A0ABU1GXT4</accession>
<keyword evidence="9" id="KW-1185">Reference proteome</keyword>
<keyword evidence="2" id="KW-0813">Transport</keyword>
<protein>
    <submittedName>
        <fullName evidence="8">MFS transporter</fullName>
    </submittedName>
</protein>
<feature type="transmembrane region" description="Helical" evidence="6">
    <location>
        <begin position="146"/>
        <end position="164"/>
    </location>
</feature>
<dbReference type="PANTHER" id="PTHR23501:SF191">
    <property type="entry name" value="VACUOLAR BASIC AMINO ACID TRANSPORTER 4"/>
    <property type="match status" value="1"/>
</dbReference>
<sequence length="399" mass="41836">MTSITEKKPGAPEGWVIVLASSLTIVGSVMVAPVLPKMTAHFAPSMPDAALWVAMALTGPALAIAFFAPIAGWLADRYGRVKLLVLGALLYSLLGALPAVLDQLMAIVGVRLLFGASEAIIMTCCTALIADYWYGEQRLRYVNRQVVAIALVGALFFVVGGALGEHSWRTPFYLYLLPLLLVPFIAKVLWEPRKAKSEAHQPSQDGPVAMSTLLGGYALVCFGMILSMVVPVQTPGLLVSMGITSSTMIGLATGIGLLASLVGALSWPLARRTLGVSGCNTLLLILLAVGLLLLVRAPSYTMVIVAVVIHGVGAGMLVPNSMAPVMGALNQRTRGRGMGFFTGALYIGQFISPLVVSAIAGMTAGIPSAITALAFISVLYALCWAVKGVFQRRAPVASS</sequence>
<proteinExistence type="predicted"/>
<dbReference type="RefSeq" id="WP_251593918.1">
    <property type="nucleotide sequence ID" value="NZ_JAMLJI010000003.1"/>
</dbReference>
<feature type="transmembrane region" description="Helical" evidence="6">
    <location>
        <begin position="12"/>
        <end position="35"/>
    </location>
</feature>
<dbReference type="EMBL" id="JARWAO010000005">
    <property type="protein sequence ID" value="MDR5896357.1"/>
    <property type="molecule type" value="Genomic_DNA"/>
</dbReference>
<feature type="transmembrane region" description="Helical" evidence="6">
    <location>
        <begin position="274"/>
        <end position="294"/>
    </location>
</feature>
<reference evidence="8 9" key="1">
    <citation type="submission" date="2023-04" db="EMBL/GenBank/DDBJ databases">
        <title>A long-awaited taxogenomic arrangement of the family Halomonadaceae.</title>
        <authorList>
            <person name="De La Haba R."/>
            <person name="Chuvochina M."/>
            <person name="Wittouck S."/>
            <person name="Arahal D.R."/>
            <person name="Sanchez-Porro C."/>
            <person name="Hugenholtz P."/>
            <person name="Ventosa A."/>
        </authorList>
    </citation>
    <scope>NUCLEOTIDE SEQUENCE [LARGE SCALE GENOMIC DNA]</scope>
    <source>
        <strain evidence="8 9">DSM 22428</strain>
    </source>
</reference>
<evidence type="ECO:0000256" key="4">
    <source>
        <dbReference type="ARBA" id="ARBA00022989"/>
    </source>
</evidence>
<evidence type="ECO:0000313" key="9">
    <source>
        <dbReference type="Proteomes" id="UP001269375"/>
    </source>
</evidence>
<dbReference type="Proteomes" id="UP001269375">
    <property type="component" value="Unassembled WGS sequence"/>
</dbReference>
<keyword evidence="4 6" id="KW-1133">Transmembrane helix</keyword>
<dbReference type="SUPFAM" id="SSF103473">
    <property type="entry name" value="MFS general substrate transporter"/>
    <property type="match status" value="1"/>
</dbReference>
<dbReference type="PANTHER" id="PTHR23501">
    <property type="entry name" value="MAJOR FACILITATOR SUPERFAMILY"/>
    <property type="match status" value="1"/>
</dbReference>
<dbReference type="Gene3D" id="1.20.1250.20">
    <property type="entry name" value="MFS general substrate transporter like domains"/>
    <property type="match status" value="1"/>
</dbReference>
<evidence type="ECO:0000256" key="6">
    <source>
        <dbReference type="SAM" id="Phobius"/>
    </source>
</evidence>
<feature type="transmembrane region" description="Helical" evidence="6">
    <location>
        <begin position="211"/>
        <end position="230"/>
    </location>
</feature>
<name>A0ABU1GXT4_9GAMM</name>
<feature type="transmembrane region" description="Helical" evidence="6">
    <location>
        <begin position="50"/>
        <end position="71"/>
    </location>
</feature>
<evidence type="ECO:0000256" key="1">
    <source>
        <dbReference type="ARBA" id="ARBA00004127"/>
    </source>
</evidence>
<dbReference type="Pfam" id="PF07690">
    <property type="entry name" value="MFS_1"/>
    <property type="match status" value="1"/>
</dbReference>
<feature type="transmembrane region" description="Helical" evidence="6">
    <location>
        <begin position="113"/>
        <end position="134"/>
    </location>
</feature>
<feature type="transmembrane region" description="Helical" evidence="6">
    <location>
        <begin position="83"/>
        <end position="101"/>
    </location>
</feature>
<evidence type="ECO:0000259" key="7">
    <source>
        <dbReference type="PROSITE" id="PS50850"/>
    </source>
</evidence>
<comment type="subcellular location">
    <subcellularLocation>
        <location evidence="1">Endomembrane system</location>
        <topology evidence="1">Multi-pass membrane protein</topology>
    </subcellularLocation>
</comment>
<evidence type="ECO:0000256" key="3">
    <source>
        <dbReference type="ARBA" id="ARBA00022692"/>
    </source>
</evidence>
<feature type="transmembrane region" description="Helical" evidence="6">
    <location>
        <begin position="170"/>
        <end position="190"/>
    </location>
</feature>
<organism evidence="8 9">
    <name type="scientific">Larsenimonas suaedae</name>
    <dbReference type="NCBI Taxonomy" id="1851019"/>
    <lineage>
        <taxon>Bacteria</taxon>
        <taxon>Pseudomonadati</taxon>
        <taxon>Pseudomonadota</taxon>
        <taxon>Gammaproteobacteria</taxon>
        <taxon>Oceanospirillales</taxon>
        <taxon>Halomonadaceae</taxon>
        <taxon>Larsenimonas</taxon>
    </lineage>
</organism>
<dbReference type="InterPro" id="IPR011701">
    <property type="entry name" value="MFS"/>
</dbReference>
<feature type="transmembrane region" description="Helical" evidence="6">
    <location>
        <begin position="366"/>
        <end position="386"/>
    </location>
</feature>
<dbReference type="InterPro" id="IPR020846">
    <property type="entry name" value="MFS_dom"/>
</dbReference>
<feature type="transmembrane region" description="Helical" evidence="6">
    <location>
        <begin position="236"/>
        <end position="262"/>
    </location>
</feature>
<evidence type="ECO:0000256" key="2">
    <source>
        <dbReference type="ARBA" id="ARBA00022448"/>
    </source>
</evidence>
<feature type="domain" description="Major facilitator superfamily (MFS) profile" evidence="7">
    <location>
        <begin position="13"/>
        <end position="389"/>
    </location>
</feature>